<reference evidence="4 5" key="1">
    <citation type="journal article" date="2015" name="Genome Announc.">
        <title>Draft Genome Sequence of the Terrestrial Cyanobacterium Scytonema millei VB511283, Isolated from Eastern India.</title>
        <authorList>
            <person name="Sen D."/>
            <person name="Chandrababunaidu M.M."/>
            <person name="Singh D."/>
            <person name="Sanghi N."/>
            <person name="Ghorai A."/>
            <person name="Mishra G.P."/>
            <person name="Madduluri M."/>
            <person name="Adhikary S.P."/>
            <person name="Tripathy S."/>
        </authorList>
    </citation>
    <scope>NUCLEOTIDE SEQUENCE [LARGE SCALE GENOMIC DNA]</scope>
    <source>
        <strain evidence="4 5">VB511283</strain>
    </source>
</reference>
<organism evidence="4 5">
    <name type="scientific">Scytonema millei VB511283</name>
    <dbReference type="NCBI Taxonomy" id="1245923"/>
    <lineage>
        <taxon>Bacteria</taxon>
        <taxon>Bacillati</taxon>
        <taxon>Cyanobacteriota</taxon>
        <taxon>Cyanophyceae</taxon>
        <taxon>Nostocales</taxon>
        <taxon>Scytonemataceae</taxon>
        <taxon>Scytonema</taxon>
    </lineage>
</organism>
<accession>A0A9X5E8I5</accession>
<dbReference type="Gene3D" id="1.10.260.40">
    <property type="entry name" value="lambda repressor-like DNA-binding domains"/>
    <property type="match status" value="1"/>
</dbReference>
<sequence>MTKAPSLSFVVLRSLKQITQKELADVLGVTEDTISNWERGKVVPKLTIPQTKALCNLLEVNLEQLPDNFGKPERHSYQIDNGKSPPVANIDLE</sequence>
<protein>
    <submittedName>
        <fullName evidence="4">Helix-turn-helix transcriptional regulator</fullName>
    </submittedName>
</protein>
<dbReference type="PROSITE" id="PS50943">
    <property type="entry name" value="HTH_CROC1"/>
    <property type="match status" value="1"/>
</dbReference>
<dbReference type="EMBL" id="JTJC03000006">
    <property type="protein sequence ID" value="NHC36878.1"/>
    <property type="molecule type" value="Genomic_DNA"/>
</dbReference>
<comment type="caution">
    <text evidence="4">The sequence shown here is derived from an EMBL/GenBank/DDBJ whole genome shotgun (WGS) entry which is preliminary data.</text>
</comment>
<dbReference type="Proteomes" id="UP000031532">
    <property type="component" value="Unassembled WGS sequence"/>
</dbReference>
<dbReference type="SMART" id="SM00530">
    <property type="entry name" value="HTH_XRE"/>
    <property type="match status" value="1"/>
</dbReference>
<dbReference type="SUPFAM" id="SSF47413">
    <property type="entry name" value="lambda repressor-like DNA-binding domains"/>
    <property type="match status" value="1"/>
</dbReference>
<dbReference type="PANTHER" id="PTHR46558:SF4">
    <property type="entry name" value="DNA-BIDING PHAGE PROTEIN"/>
    <property type="match status" value="1"/>
</dbReference>
<dbReference type="CDD" id="cd00093">
    <property type="entry name" value="HTH_XRE"/>
    <property type="match status" value="1"/>
</dbReference>
<evidence type="ECO:0000259" key="3">
    <source>
        <dbReference type="PROSITE" id="PS50943"/>
    </source>
</evidence>
<feature type="domain" description="HTH cro/C1-type" evidence="3">
    <location>
        <begin position="12"/>
        <end position="65"/>
    </location>
</feature>
<dbReference type="OrthoDB" id="465980at2"/>
<proteinExistence type="predicted"/>
<evidence type="ECO:0000313" key="4">
    <source>
        <dbReference type="EMBL" id="NHC36878.1"/>
    </source>
</evidence>
<keyword evidence="5" id="KW-1185">Reference proteome</keyword>
<gene>
    <name evidence="4" type="ORF">QH73_0019940</name>
</gene>
<dbReference type="AlphaFoldDB" id="A0A9X5E8I5"/>
<evidence type="ECO:0000313" key="5">
    <source>
        <dbReference type="Proteomes" id="UP000031532"/>
    </source>
</evidence>
<feature type="region of interest" description="Disordered" evidence="2">
    <location>
        <begin position="69"/>
        <end position="93"/>
    </location>
</feature>
<name>A0A9X5E8I5_9CYAN</name>
<evidence type="ECO:0000256" key="2">
    <source>
        <dbReference type="SAM" id="MobiDB-lite"/>
    </source>
</evidence>
<dbReference type="InterPro" id="IPR010982">
    <property type="entry name" value="Lambda_DNA-bd_dom_sf"/>
</dbReference>
<evidence type="ECO:0000256" key="1">
    <source>
        <dbReference type="ARBA" id="ARBA00023125"/>
    </source>
</evidence>
<dbReference type="PANTHER" id="PTHR46558">
    <property type="entry name" value="TRACRIPTIONAL REGULATORY PROTEIN-RELATED-RELATED"/>
    <property type="match status" value="1"/>
</dbReference>
<keyword evidence="1" id="KW-0238">DNA-binding</keyword>
<dbReference type="Pfam" id="PF01381">
    <property type="entry name" value="HTH_3"/>
    <property type="match status" value="1"/>
</dbReference>
<dbReference type="InterPro" id="IPR001387">
    <property type="entry name" value="Cro/C1-type_HTH"/>
</dbReference>
<dbReference type="GO" id="GO:0003677">
    <property type="term" value="F:DNA binding"/>
    <property type="evidence" value="ECO:0007669"/>
    <property type="project" value="UniProtKB-KW"/>
</dbReference>